<reference evidence="1" key="1">
    <citation type="submission" date="2014-09" db="EMBL/GenBank/DDBJ databases">
        <authorList>
            <person name="Magalhaes I.L.F."/>
            <person name="Oliveira U."/>
            <person name="Santos F.R."/>
            <person name="Vidigal T.H.D.A."/>
            <person name="Brescovit A.D."/>
            <person name="Santos A.J."/>
        </authorList>
    </citation>
    <scope>NUCLEOTIDE SEQUENCE</scope>
    <source>
        <tissue evidence="1">Shoot tissue taken approximately 20 cm above the soil surface</tissue>
    </source>
</reference>
<evidence type="ECO:0000313" key="1">
    <source>
        <dbReference type="EMBL" id="JAD46845.1"/>
    </source>
</evidence>
<dbReference type="EMBL" id="GBRH01251050">
    <property type="protein sequence ID" value="JAD46845.1"/>
    <property type="molecule type" value="Transcribed_RNA"/>
</dbReference>
<reference evidence="1" key="2">
    <citation type="journal article" date="2015" name="Data Brief">
        <title>Shoot transcriptome of the giant reed, Arundo donax.</title>
        <authorList>
            <person name="Barrero R.A."/>
            <person name="Guerrero F.D."/>
            <person name="Moolhuijzen P."/>
            <person name="Goolsby J.A."/>
            <person name="Tidwell J."/>
            <person name="Bellgard S.E."/>
            <person name="Bellgard M.I."/>
        </authorList>
    </citation>
    <scope>NUCLEOTIDE SEQUENCE</scope>
    <source>
        <tissue evidence="1">Shoot tissue taken approximately 20 cm above the soil surface</tissue>
    </source>
</reference>
<name>A0A0A9ACZ5_ARUDO</name>
<accession>A0A0A9ACZ5</accession>
<protein>
    <submittedName>
        <fullName evidence="1">Uncharacterized protein</fullName>
    </submittedName>
</protein>
<sequence length="13" mass="1478">MATTSWLLEVTEP</sequence>
<organism evidence="1">
    <name type="scientific">Arundo donax</name>
    <name type="common">Giant reed</name>
    <name type="synonym">Donax arundinaceus</name>
    <dbReference type="NCBI Taxonomy" id="35708"/>
    <lineage>
        <taxon>Eukaryota</taxon>
        <taxon>Viridiplantae</taxon>
        <taxon>Streptophyta</taxon>
        <taxon>Embryophyta</taxon>
        <taxon>Tracheophyta</taxon>
        <taxon>Spermatophyta</taxon>
        <taxon>Magnoliopsida</taxon>
        <taxon>Liliopsida</taxon>
        <taxon>Poales</taxon>
        <taxon>Poaceae</taxon>
        <taxon>PACMAD clade</taxon>
        <taxon>Arundinoideae</taxon>
        <taxon>Arundineae</taxon>
        <taxon>Arundo</taxon>
    </lineage>
</organism>
<proteinExistence type="predicted"/>